<reference evidence="7 8" key="1">
    <citation type="submission" date="2020-08" db="EMBL/GenBank/DDBJ databases">
        <title>Genomic Encyclopedia of Type Strains, Phase IV (KMG-V): Genome sequencing to study the core and pangenomes of soil and plant-associated prokaryotes.</title>
        <authorList>
            <person name="Whitman W."/>
        </authorList>
    </citation>
    <scope>NUCLEOTIDE SEQUENCE [LARGE SCALE GENOMIC DNA]</scope>
    <source>
        <strain evidence="7 8">SEMIA 4089</strain>
    </source>
</reference>
<evidence type="ECO:0000256" key="3">
    <source>
        <dbReference type="ARBA" id="ARBA00022898"/>
    </source>
</evidence>
<evidence type="ECO:0000256" key="1">
    <source>
        <dbReference type="ARBA" id="ARBA00001933"/>
    </source>
</evidence>
<dbReference type="SUPFAM" id="SSF53686">
    <property type="entry name" value="Tryptophan synthase beta subunit-like PLP-dependent enzymes"/>
    <property type="match status" value="1"/>
</dbReference>
<dbReference type="AlphaFoldDB" id="A0A7W6R394"/>
<comment type="cofactor">
    <cofactor evidence="1">
        <name>pyridoxal 5'-phosphate</name>
        <dbReference type="ChEBI" id="CHEBI:597326"/>
    </cofactor>
</comment>
<dbReference type="PANTHER" id="PTHR43780">
    <property type="entry name" value="1-AMINOCYCLOPROPANE-1-CARBOXYLATE DEAMINASE-RELATED"/>
    <property type="match status" value="1"/>
</dbReference>
<comment type="similarity">
    <text evidence="2">Belongs to the ACC deaminase/D-cysteine desulfhydrase family.</text>
</comment>
<name>A0A7W6R394_9HYPH</name>
<feature type="domain" description="Tryptophan synthase beta chain-like PALP" evidence="6">
    <location>
        <begin position="20"/>
        <end position="329"/>
    </location>
</feature>
<dbReference type="InterPro" id="IPR036052">
    <property type="entry name" value="TrpB-like_PALP_sf"/>
</dbReference>
<evidence type="ECO:0000256" key="5">
    <source>
        <dbReference type="PIRSR" id="PIRSR006278-2"/>
    </source>
</evidence>
<organism evidence="7 8">
    <name type="scientific">Rhizobium esperanzae</name>
    <dbReference type="NCBI Taxonomy" id="1967781"/>
    <lineage>
        <taxon>Bacteria</taxon>
        <taxon>Pseudomonadati</taxon>
        <taxon>Pseudomonadota</taxon>
        <taxon>Alphaproteobacteria</taxon>
        <taxon>Hyphomicrobiales</taxon>
        <taxon>Rhizobiaceae</taxon>
        <taxon>Rhizobium/Agrobacterium group</taxon>
        <taxon>Rhizobium</taxon>
    </lineage>
</organism>
<evidence type="ECO:0000256" key="4">
    <source>
        <dbReference type="PIRSR" id="PIRSR006278-1"/>
    </source>
</evidence>
<protein>
    <submittedName>
        <fullName evidence="7">1-aminocyclopropane-1-carboxylate deaminase/D-cysteine desulfhydrase-like pyridoxal-dependent ACC family enzyme</fullName>
    </submittedName>
</protein>
<dbReference type="Pfam" id="PF00291">
    <property type="entry name" value="PALP"/>
    <property type="match status" value="1"/>
</dbReference>
<evidence type="ECO:0000259" key="6">
    <source>
        <dbReference type="Pfam" id="PF00291"/>
    </source>
</evidence>
<evidence type="ECO:0000313" key="8">
    <source>
        <dbReference type="Proteomes" id="UP000540909"/>
    </source>
</evidence>
<feature type="modified residue" description="N6-(pyridoxal phosphate)lysine" evidence="5">
    <location>
        <position position="59"/>
    </location>
</feature>
<dbReference type="PANTHER" id="PTHR43780:SF2">
    <property type="entry name" value="1-AMINOCYCLOPROPANE-1-CARBOXYLATE DEAMINASE-RELATED"/>
    <property type="match status" value="1"/>
</dbReference>
<dbReference type="InterPro" id="IPR027278">
    <property type="entry name" value="ACCD_DCysDesulf"/>
</dbReference>
<dbReference type="RefSeq" id="WP_184469978.1">
    <property type="nucleotide sequence ID" value="NZ_JACIFY010000007.1"/>
</dbReference>
<dbReference type="GO" id="GO:0019148">
    <property type="term" value="F:D-cysteine desulfhydrase activity"/>
    <property type="evidence" value="ECO:0007669"/>
    <property type="project" value="TreeGrafter"/>
</dbReference>
<evidence type="ECO:0000256" key="2">
    <source>
        <dbReference type="ARBA" id="ARBA00008639"/>
    </source>
</evidence>
<dbReference type="InterPro" id="IPR001926">
    <property type="entry name" value="TrpB-like_PALP"/>
</dbReference>
<keyword evidence="3 5" id="KW-0663">Pyridoxal phosphate</keyword>
<proteinExistence type="inferred from homology"/>
<dbReference type="Gene3D" id="3.40.50.1100">
    <property type="match status" value="2"/>
</dbReference>
<dbReference type="Proteomes" id="UP000540909">
    <property type="component" value="Unassembled WGS sequence"/>
</dbReference>
<sequence>MPILTRAQLKLALDALPRVELAHLPTPLEACPRFSAKLGGPQIWIKRDDCTGLAFGGNKARQHEYILGDAISRGVNVVIQGAASQSNQSRQLAAAAARLGIRCILMPRKDARFEEVQGNQLIARRFGAEIVPIDPADSAKVAKEAMAERLRAQGLMPAILGMGSERALNLAAVAYIDAYCELVDQFDAMGALPPTHIYVTSQGSTQAGLQAAVMLLGHETLVRGINPMDARNEAYEPPGVIADRCVSAARMLGFDLDVTEEDIENSVDYVGADYGQPSDAAQEAADLIASSEGILADPVYSAKGLSGLVGDIRSGKLTKSDRVVFLHTGGLPAIFSYAGSYSG</sequence>
<dbReference type="EMBL" id="JACIFY010000007">
    <property type="protein sequence ID" value="MBB4235911.1"/>
    <property type="molecule type" value="Genomic_DNA"/>
</dbReference>
<evidence type="ECO:0000313" key="7">
    <source>
        <dbReference type="EMBL" id="MBB4235911.1"/>
    </source>
</evidence>
<accession>A0A7W6R394</accession>
<gene>
    <name evidence="7" type="ORF">GGD57_002485</name>
</gene>
<feature type="active site" description="Nucleophile" evidence="4">
    <location>
        <position position="86"/>
    </location>
</feature>
<comment type="caution">
    <text evidence="7">The sequence shown here is derived from an EMBL/GenBank/DDBJ whole genome shotgun (WGS) entry which is preliminary data.</text>
</comment>
<dbReference type="PIRSF" id="PIRSF006278">
    <property type="entry name" value="ACCD_DCysDesulf"/>
    <property type="match status" value="1"/>
</dbReference>